<feature type="region of interest" description="Disordered" evidence="1">
    <location>
        <begin position="1"/>
        <end position="167"/>
    </location>
</feature>
<feature type="compositionally biased region" description="Polar residues" evidence="1">
    <location>
        <begin position="62"/>
        <end position="88"/>
    </location>
</feature>
<accession>A0A2J6R6B5</accession>
<dbReference type="OrthoDB" id="3260716at2759"/>
<evidence type="ECO:0000256" key="1">
    <source>
        <dbReference type="SAM" id="MobiDB-lite"/>
    </source>
</evidence>
<keyword evidence="3" id="KW-1185">Reference proteome</keyword>
<feature type="compositionally biased region" description="Polar residues" evidence="1">
    <location>
        <begin position="1"/>
        <end position="15"/>
    </location>
</feature>
<dbReference type="Proteomes" id="UP000235786">
    <property type="component" value="Unassembled WGS sequence"/>
</dbReference>
<proteinExistence type="predicted"/>
<name>A0A2J6R6B5_HYAVF</name>
<evidence type="ECO:0000313" key="3">
    <source>
        <dbReference type="Proteomes" id="UP000235786"/>
    </source>
</evidence>
<reference evidence="2 3" key="1">
    <citation type="submission" date="2016-04" db="EMBL/GenBank/DDBJ databases">
        <title>A degradative enzymes factory behind the ericoid mycorrhizal symbiosis.</title>
        <authorList>
            <consortium name="DOE Joint Genome Institute"/>
            <person name="Martino E."/>
            <person name="Morin E."/>
            <person name="Grelet G."/>
            <person name="Kuo A."/>
            <person name="Kohler A."/>
            <person name="Daghino S."/>
            <person name="Barry K."/>
            <person name="Choi C."/>
            <person name="Cichocki N."/>
            <person name="Clum A."/>
            <person name="Copeland A."/>
            <person name="Hainaut M."/>
            <person name="Haridas S."/>
            <person name="Labutti K."/>
            <person name="Lindquist E."/>
            <person name="Lipzen A."/>
            <person name="Khouja H.-R."/>
            <person name="Murat C."/>
            <person name="Ohm R."/>
            <person name="Olson A."/>
            <person name="Spatafora J."/>
            <person name="Veneault-Fourrey C."/>
            <person name="Henrissat B."/>
            <person name="Grigoriev I."/>
            <person name="Martin F."/>
            <person name="Perotto S."/>
        </authorList>
    </citation>
    <scope>NUCLEOTIDE SEQUENCE [LARGE SCALE GENOMIC DNA]</scope>
    <source>
        <strain evidence="2 3">F</strain>
    </source>
</reference>
<protein>
    <submittedName>
        <fullName evidence="2">Uncharacterized protein</fullName>
    </submittedName>
</protein>
<sequence>MSASNNPSSLSNQGEFHSGVPPSEPLTTKGHAPGVKVGNEAAPEFSAQTLPAGTAPADRTFRPNTQNEIPGQANNPNISKETWTSAQDTIGGATSADVHTGYGHPGIGETSQELHGSGKKERSGLSGVGADQSDRVRDRGLDVDVEKGSRGKSGNDRQDILGAEERD</sequence>
<dbReference type="AlphaFoldDB" id="A0A2J6R6B5"/>
<gene>
    <name evidence="2" type="ORF">L207DRAFT_437584</name>
</gene>
<dbReference type="EMBL" id="KZ613954">
    <property type="protein sequence ID" value="PMD34056.1"/>
    <property type="molecule type" value="Genomic_DNA"/>
</dbReference>
<evidence type="ECO:0000313" key="2">
    <source>
        <dbReference type="EMBL" id="PMD34056.1"/>
    </source>
</evidence>
<organism evidence="2 3">
    <name type="scientific">Hyaloscypha variabilis (strain UAMH 11265 / GT02V1 / F)</name>
    <name type="common">Meliniomyces variabilis</name>
    <dbReference type="NCBI Taxonomy" id="1149755"/>
    <lineage>
        <taxon>Eukaryota</taxon>
        <taxon>Fungi</taxon>
        <taxon>Dikarya</taxon>
        <taxon>Ascomycota</taxon>
        <taxon>Pezizomycotina</taxon>
        <taxon>Leotiomycetes</taxon>
        <taxon>Helotiales</taxon>
        <taxon>Hyaloscyphaceae</taxon>
        <taxon>Hyaloscypha</taxon>
        <taxon>Hyaloscypha variabilis</taxon>
    </lineage>
</organism>
<feature type="compositionally biased region" description="Basic and acidic residues" evidence="1">
    <location>
        <begin position="132"/>
        <end position="167"/>
    </location>
</feature>